<keyword evidence="2" id="KW-1185">Reference proteome</keyword>
<sequence>MHNGSKGVKFNFALRSHFSKLSTCDRIPYYSYKSDRFGTLDIEYLC</sequence>
<protein>
    <submittedName>
        <fullName evidence="1">Uncharacterized protein</fullName>
    </submittedName>
</protein>
<evidence type="ECO:0000313" key="2">
    <source>
        <dbReference type="Proteomes" id="UP000647273"/>
    </source>
</evidence>
<organism evidence="1 2">
    <name type="scientific">Calothrix anomala FACHB-343</name>
    <dbReference type="NCBI Taxonomy" id="2692894"/>
    <lineage>
        <taxon>Bacteria</taxon>
        <taxon>Bacillati</taxon>
        <taxon>Cyanobacteriota</taxon>
        <taxon>Cyanophyceae</taxon>
        <taxon>Nostocales</taxon>
        <taxon>Calotrichaceae</taxon>
        <taxon>Calothrix</taxon>
    </lineage>
</organism>
<evidence type="ECO:0000313" key="1">
    <source>
        <dbReference type="EMBL" id="MBD2227111.1"/>
    </source>
</evidence>
<dbReference type="Proteomes" id="UP000647273">
    <property type="component" value="Unassembled WGS sequence"/>
</dbReference>
<gene>
    <name evidence="1" type="ORF">H6G08_21915</name>
</gene>
<reference evidence="1 2" key="1">
    <citation type="journal article" date="2020" name="ISME J.">
        <title>Comparative genomics reveals insights into cyanobacterial evolution and habitat adaptation.</title>
        <authorList>
            <person name="Chen M.Y."/>
            <person name="Teng W.K."/>
            <person name="Zhao L."/>
            <person name="Hu C.X."/>
            <person name="Zhou Y.K."/>
            <person name="Han B.P."/>
            <person name="Song L.R."/>
            <person name="Shu W.S."/>
        </authorList>
    </citation>
    <scope>NUCLEOTIDE SEQUENCE [LARGE SCALE GENOMIC DNA]</scope>
    <source>
        <strain evidence="1 2">FACHB-343</strain>
    </source>
</reference>
<dbReference type="EMBL" id="JACJQG010000040">
    <property type="protein sequence ID" value="MBD2227111.1"/>
    <property type="molecule type" value="Genomic_DNA"/>
</dbReference>
<comment type="caution">
    <text evidence="1">The sequence shown here is derived from an EMBL/GenBank/DDBJ whole genome shotgun (WGS) entry which is preliminary data.</text>
</comment>
<proteinExistence type="predicted"/>
<accession>A0ABR8AY85</accession>
<name>A0ABR8AY85_9CYAN</name>